<proteinExistence type="predicted"/>
<dbReference type="RefSeq" id="WP_378966103.1">
    <property type="nucleotide sequence ID" value="NZ_JBHSWN010000001.1"/>
</dbReference>
<protein>
    <submittedName>
        <fullName evidence="1">Uncharacterized protein</fullName>
    </submittedName>
</protein>
<reference evidence="2" key="1">
    <citation type="journal article" date="2019" name="Int. J. Syst. Evol. Microbiol.">
        <title>The Global Catalogue of Microorganisms (GCM) 10K type strain sequencing project: providing services to taxonomists for standard genome sequencing and annotation.</title>
        <authorList>
            <consortium name="The Broad Institute Genomics Platform"/>
            <consortium name="The Broad Institute Genome Sequencing Center for Infectious Disease"/>
            <person name="Wu L."/>
            <person name="Ma J."/>
        </authorList>
    </citation>
    <scope>NUCLEOTIDE SEQUENCE [LARGE SCALE GENOMIC DNA]</scope>
    <source>
        <strain evidence="2">CCUG 48316</strain>
    </source>
</reference>
<keyword evidence="2" id="KW-1185">Reference proteome</keyword>
<evidence type="ECO:0000313" key="1">
    <source>
        <dbReference type="EMBL" id="MFC6788268.1"/>
    </source>
</evidence>
<dbReference type="Proteomes" id="UP001596292">
    <property type="component" value="Unassembled WGS sequence"/>
</dbReference>
<evidence type="ECO:0000313" key="2">
    <source>
        <dbReference type="Proteomes" id="UP001596292"/>
    </source>
</evidence>
<gene>
    <name evidence="1" type="ORF">ACFQE0_00645</name>
</gene>
<comment type="caution">
    <text evidence="1">The sequence shown here is derived from an EMBL/GenBank/DDBJ whole genome shotgun (WGS) entry which is preliminary data.</text>
</comment>
<name>A0ABW2BD03_9HYPH</name>
<organism evidence="1 2">
    <name type="scientific">Methylobacterium komagatae</name>
    <dbReference type="NCBI Taxonomy" id="374425"/>
    <lineage>
        <taxon>Bacteria</taxon>
        <taxon>Pseudomonadati</taxon>
        <taxon>Pseudomonadota</taxon>
        <taxon>Alphaproteobacteria</taxon>
        <taxon>Hyphomicrobiales</taxon>
        <taxon>Methylobacteriaceae</taxon>
        <taxon>Methylobacterium</taxon>
    </lineage>
</organism>
<accession>A0ABW2BD03</accession>
<sequence>MNVANFIGDVEDMLIDGVFYGLTPRDLRALAHYHRAAIRPADNPEGGVVSLSGRQWGTFVGIRRTYLAARRNPANLSAMLRATRASS</sequence>
<dbReference type="EMBL" id="JBHSWN010000001">
    <property type="protein sequence ID" value="MFC6788268.1"/>
    <property type="molecule type" value="Genomic_DNA"/>
</dbReference>